<reference evidence="1" key="1">
    <citation type="journal article" date="2020" name="mSystems">
        <title>Genome- and Community-Level Interaction Insights into Carbon Utilization and Element Cycling Functions of Hydrothermarchaeota in Hydrothermal Sediment.</title>
        <authorList>
            <person name="Zhou Z."/>
            <person name="Liu Y."/>
            <person name="Xu W."/>
            <person name="Pan J."/>
            <person name="Luo Z.H."/>
            <person name="Li M."/>
        </authorList>
    </citation>
    <scope>NUCLEOTIDE SEQUENCE [LARGE SCALE GENOMIC DNA]</scope>
    <source>
        <strain evidence="1">HyVt-458</strain>
    </source>
</reference>
<name>A0A831WBL4_9GAMM</name>
<dbReference type="Gene3D" id="1.10.10.920">
    <property type="match status" value="1"/>
</dbReference>
<organism evidence="1">
    <name type="scientific">Thiolapillus brandeum</name>
    <dbReference type="NCBI Taxonomy" id="1076588"/>
    <lineage>
        <taxon>Bacteria</taxon>
        <taxon>Pseudomonadati</taxon>
        <taxon>Pseudomonadota</taxon>
        <taxon>Gammaproteobacteria</taxon>
        <taxon>Chromatiales</taxon>
        <taxon>Sedimenticolaceae</taxon>
        <taxon>Thiolapillus</taxon>
    </lineage>
</organism>
<sequence length="424" mass="46990">MGLSGKTGCTADAVPGVIEKPYGLYPTITSFGADYGAEDYREWVEQSNGDPLPAPLALYVQEFSGDASARLRVAGDVPASLLPAISRELALQGALFDVDRPLQQLVLSQSMVMQWDDDSLRRLLDVVRDAFPVHHSGIGNGCACIGVAIPVADRLHLLHALGFNNLRFELVDSAGMQGVLAGLGQSIDLARQAGFRQIMLDLRCSEALAETTPTAMQEWLDRARPERIRYVDRSGVPSQSYELILSELGYRNIGMGWYTWENDPLVRAQAAGLLHWFPLGYTDMPVPDVIGVGPGAVSSIGEFYGRNEPGWKIYQEALNDSQLPIVCGIELEADDVLRREIMAMILAAGCIRVSAVEDKWGIRFKQFFARETEQLLDFEQKGWLDWQQGMIRIRVRGYRELVSICQAFDHRVRAQLSPPSRSCS</sequence>
<proteinExistence type="predicted"/>
<protein>
    <submittedName>
        <fullName evidence="1">Uncharacterized protein</fullName>
    </submittedName>
</protein>
<accession>A0A831WBL4</accession>
<gene>
    <name evidence="1" type="ORF">ENJ12_06900</name>
</gene>
<evidence type="ECO:0000313" key="1">
    <source>
        <dbReference type="EMBL" id="HEC06560.1"/>
    </source>
</evidence>
<dbReference type="AlphaFoldDB" id="A0A831WBL4"/>
<dbReference type="EMBL" id="DRLF01000241">
    <property type="protein sequence ID" value="HEC06560.1"/>
    <property type="molecule type" value="Genomic_DNA"/>
</dbReference>
<dbReference type="InterPro" id="IPR058240">
    <property type="entry name" value="rSAM_sf"/>
</dbReference>
<comment type="caution">
    <text evidence="1">The sequence shown here is derived from an EMBL/GenBank/DDBJ whole genome shotgun (WGS) entry which is preliminary data.</text>
</comment>
<dbReference type="Proteomes" id="UP000886339">
    <property type="component" value="Unassembled WGS sequence"/>
</dbReference>
<dbReference type="SUPFAM" id="SSF102114">
    <property type="entry name" value="Radical SAM enzymes"/>
    <property type="match status" value="1"/>
</dbReference>